<dbReference type="Gene3D" id="3.40.50.1240">
    <property type="entry name" value="Phosphoglycerate mutase-like"/>
    <property type="match status" value="1"/>
</dbReference>
<name>J3NH22_GAET3</name>
<keyword evidence="1" id="KW-0732">Signal</keyword>
<dbReference type="InterPro" id="IPR029033">
    <property type="entry name" value="His_PPase_superfam"/>
</dbReference>
<dbReference type="RefSeq" id="XP_009216574.1">
    <property type="nucleotide sequence ID" value="XM_009218310.1"/>
</dbReference>
<evidence type="ECO:0000256" key="1">
    <source>
        <dbReference type="SAM" id="SignalP"/>
    </source>
</evidence>
<dbReference type="eggNOG" id="KOG4754">
    <property type="taxonomic scope" value="Eukaryota"/>
</dbReference>
<dbReference type="SMART" id="SM00855">
    <property type="entry name" value="PGAM"/>
    <property type="match status" value="1"/>
</dbReference>
<dbReference type="Proteomes" id="UP000006039">
    <property type="component" value="Unassembled WGS sequence"/>
</dbReference>
<reference evidence="4" key="1">
    <citation type="submission" date="2010-07" db="EMBL/GenBank/DDBJ databases">
        <title>The genome sequence of Gaeumannomyces graminis var. tritici strain R3-111a-1.</title>
        <authorList>
            <consortium name="The Broad Institute Genome Sequencing Platform"/>
            <person name="Ma L.-J."/>
            <person name="Dead R."/>
            <person name="Young S."/>
            <person name="Zeng Q."/>
            <person name="Koehrsen M."/>
            <person name="Alvarado L."/>
            <person name="Berlin A."/>
            <person name="Chapman S.B."/>
            <person name="Chen Z."/>
            <person name="Freedman E."/>
            <person name="Gellesch M."/>
            <person name="Goldberg J."/>
            <person name="Griggs A."/>
            <person name="Gujja S."/>
            <person name="Heilman E.R."/>
            <person name="Heiman D."/>
            <person name="Hepburn T."/>
            <person name="Howarth C."/>
            <person name="Jen D."/>
            <person name="Larson L."/>
            <person name="Mehta T."/>
            <person name="Neiman D."/>
            <person name="Pearson M."/>
            <person name="Roberts A."/>
            <person name="Saif S."/>
            <person name="Shea T."/>
            <person name="Shenoy N."/>
            <person name="Sisk P."/>
            <person name="Stolte C."/>
            <person name="Sykes S."/>
            <person name="Walk T."/>
            <person name="White J."/>
            <person name="Yandava C."/>
            <person name="Haas B."/>
            <person name="Nusbaum C."/>
            <person name="Birren B."/>
        </authorList>
    </citation>
    <scope>NUCLEOTIDE SEQUENCE [LARGE SCALE GENOMIC DNA]</scope>
    <source>
        <strain evidence="4">R3-111a-1</strain>
    </source>
</reference>
<keyword evidence="4" id="KW-1185">Reference proteome</keyword>
<dbReference type="PANTHER" id="PTHR48100:SF32">
    <property type="entry name" value="ANCHORED PROTEIN, PUTATIVE (AFU_ORTHOLOGUE AFUA_1G10590)-RELATED"/>
    <property type="match status" value="1"/>
</dbReference>
<dbReference type="InterPro" id="IPR013078">
    <property type="entry name" value="His_Pase_superF_clade-1"/>
</dbReference>
<evidence type="ECO:0000313" key="4">
    <source>
        <dbReference type="Proteomes" id="UP000006039"/>
    </source>
</evidence>
<dbReference type="InterPro" id="IPR050275">
    <property type="entry name" value="PGM_Phosphatase"/>
</dbReference>
<reference evidence="3" key="5">
    <citation type="submission" date="2018-04" db="UniProtKB">
        <authorList>
            <consortium name="EnsemblFungi"/>
        </authorList>
    </citation>
    <scope>IDENTIFICATION</scope>
    <source>
        <strain evidence="3">R3-111a-1</strain>
    </source>
</reference>
<reference evidence="3" key="4">
    <citation type="journal article" date="2015" name="G3 (Bethesda)">
        <title>Genome sequences of three phytopathogenic species of the Magnaporthaceae family of fungi.</title>
        <authorList>
            <person name="Okagaki L.H."/>
            <person name="Nunes C.C."/>
            <person name="Sailsbery J."/>
            <person name="Clay B."/>
            <person name="Brown D."/>
            <person name="John T."/>
            <person name="Oh Y."/>
            <person name="Young N."/>
            <person name="Fitzgerald M."/>
            <person name="Haas B.J."/>
            <person name="Zeng Q."/>
            <person name="Young S."/>
            <person name="Adiconis X."/>
            <person name="Fan L."/>
            <person name="Levin J.Z."/>
            <person name="Mitchell T.K."/>
            <person name="Okubara P.A."/>
            <person name="Farman M.L."/>
            <person name="Kohn L.M."/>
            <person name="Birren B."/>
            <person name="Ma L.-J."/>
            <person name="Dean R.A."/>
        </authorList>
    </citation>
    <scope>NUCLEOTIDE SEQUENCE</scope>
    <source>
        <strain evidence="3">R3-111a-1</strain>
    </source>
</reference>
<reference evidence="2" key="3">
    <citation type="submission" date="2010-09" db="EMBL/GenBank/DDBJ databases">
        <title>Annotation of Gaeumannomyces graminis var. tritici R3-111a-1.</title>
        <authorList>
            <consortium name="The Broad Institute Genome Sequencing Platform"/>
            <person name="Ma L.-J."/>
            <person name="Dead R."/>
            <person name="Young S.K."/>
            <person name="Zeng Q."/>
            <person name="Gargeya S."/>
            <person name="Fitzgerald M."/>
            <person name="Haas B."/>
            <person name="Abouelleil A."/>
            <person name="Alvarado L."/>
            <person name="Arachchi H.M."/>
            <person name="Berlin A."/>
            <person name="Brown A."/>
            <person name="Chapman S.B."/>
            <person name="Chen Z."/>
            <person name="Dunbar C."/>
            <person name="Freedman E."/>
            <person name="Gearin G."/>
            <person name="Gellesch M."/>
            <person name="Goldberg J."/>
            <person name="Griggs A."/>
            <person name="Gujja S."/>
            <person name="Heiman D."/>
            <person name="Howarth C."/>
            <person name="Larson L."/>
            <person name="Lui A."/>
            <person name="MacDonald P.J.P."/>
            <person name="Mehta T."/>
            <person name="Montmayeur A."/>
            <person name="Murphy C."/>
            <person name="Neiman D."/>
            <person name="Pearson M."/>
            <person name="Priest M."/>
            <person name="Roberts A."/>
            <person name="Saif S."/>
            <person name="Shea T."/>
            <person name="Shenoy N."/>
            <person name="Sisk P."/>
            <person name="Stolte C."/>
            <person name="Sykes S."/>
            <person name="Yandava C."/>
            <person name="Wortman J."/>
            <person name="Nusbaum C."/>
            <person name="Birren B."/>
        </authorList>
    </citation>
    <scope>NUCLEOTIDE SEQUENCE</scope>
    <source>
        <strain evidence="2">R3-111a-1</strain>
    </source>
</reference>
<protein>
    <recommendedName>
        <fullName evidence="5">Phosphoglycerate mutase</fullName>
    </recommendedName>
</protein>
<dbReference type="CDD" id="cd07067">
    <property type="entry name" value="HP_PGM_like"/>
    <property type="match status" value="1"/>
</dbReference>
<proteinExistence type="predicted"/>
<organism evidence="2">
    <name type="scientific">Gaeumannomyces tritici (strain R3-111a-1)</name>
    <name type="common">Wheat and barley take-all root rot fungus</name>
    <name type="synonym">Gaeumannomyces graminis var. tritici</name>
    <dbReference type="NCBI Taxonomy" id="644352"/>
    <lineage>
        <taxon>Eukaryota</taxon>
        <taxon>Fungi</taxon>
        <taxon>Dikarya</taxon>
        <taxon>Ascomycota</taxon>
        <taxon>Pezizomycotina</taxon>
        <taxon>Sordariomycetes</taxon>
        <taxon>Sordariomycetidae</taxon>
        <taxon>Magnaporthales</taxon>
        <taxon>Magnaporthaceae</taxon>
        <taxon>Gaeumannomyces</taxon>
    </lineage>
</organism>
<dbReference type="PANTHER" id="PTHR48100">
    <property type="entry name" value="BROAD-SPECIFICITY PHOSPHATASE YOR283W-RELATED"/>
    <property type="match status" value="1"/>
</dbReference>
<gene>
    <name evidence="3" type="primary">20341018</name>
    <name evidence="2" type="ORF">GGTG_00560</name>
</gene>
<dbReference type="GO" id="GO:0016791">
    <property type="term" value="F:phosphatase activity"/>
    <property type="evidence" value="ECO:0007669"/>
    <property type="project" value="TreeGrafter"/>
</dbReference>
<dbReference type="HOGENOM" id="CLU_039184_0_1_1"/>
<accession>J3NH22</accession>
<dbReference type="EnsemblFungi" id="EJT80565">
    <property type="protein sequence ID" value="EJT80565"/>
    <property type="gene ID" value="GGTG_00560"/>
</dbReference>
<dbReference type="GO" id="GO:0005737">
    <property type="term" value="C:cytoplasm"/>
    <property type="evidence" value="ECO:0007669"/>
    <property type="project" value="TreeGrafter"/>
</dbReference>
<sequence>MKSSILGAALALVPSALAGWPEAEGKSIKLTAVRGYFLQDEPTTEPSGFDYAATNFGLIERSYPTDKRLDPEGVKSLWERFDNWVRYLNKGCRKSETVRYKVLFMGRHGEGWHNAAERFYGTPAWNCYWAEQQGNATARWADAHLTPAGEAEAIKANAYYKDRYATQKMPFFESYYSSPLARCTATLNLTFAGIDFPEGRPFRPVIKEGFREGMTVHTCNWRSDRAQIAAQYPDWAFEPGFAEADELWSPVNSETDAAKDVRAARVLDDVFRADDKTWLAVSSHSGQITSLLKALAHRPFRLATGQIIPVLVRAEVVDPVPDPTFDAHEPYSTCDAPPVASIPGQGCVCASTTAPALLPAATGAVF</sequence>
<dbReference type="Pfam" id="PF00300">
    <property type="entry name" value="His_Phos_1"/>
    <property type="match status" value="1"/>
</dbReference>
<dbReference type="AlphaFoldDB" id="J3NH22"/>
<dbReference type="EMBL" id="GL385395">
    <property type="protein sequence ID" value="EJT80565.1"/>
    <property type="molecule type" value="Genomic_DNA"/>
</dbReference>
<dbReference type="OrthoDB" id="496981at2759"/>
<evidence type="ECO:0000313" key="2">
    <source>
        <dbReference type="EMBL" id="EJT80565.1"/>
    </source>
</evidence>
<dbReference type="FunCoup" id="J3NH22">
    <property type="interactions" value="165"/>
</dbReference>
<dbReference type="SUPFAM" id="SSF53254">
    <property type="entry name" value="Phosphoglycerate mutase-like"/>
    <property type="match status" value="1"/>
</dbReference>
<feature type="signal peptide" evidence="1">
    <location>
        <begin position="1"/>
        <end position="18"/>
    </location>
</feature>
<reference evidence="2" key="2">
    <citation type="submission" date="2010-07" db="EMBL/GenBank/DDBJ databases">
        <authorList>
            <consortium name="The Broad Institute Genome Sequencing Platform"/>
            <consortium name="Broad Institute Genome Sequencing Center for Infectious Disease"/>
            <person name="Ma L.-J."/>
            <person name="Dead R."/>
            <person name="Young S."/>
            <person name="Zeng Q."/>
            <person name="Koehrsen M."/>
            <person name="Alvarado L."/>
            <person name="Berlin A."/>
            <person name="Chapman S.B."/>
            <person name="Chen Z."/>
            <person name="Freedman E."/>
            <person name="Gellesch M."/>
            <person name="Goldberg J."/>
            <person name="Griggs A."/>
            <person name="Gujja S."/>
            <person name="Heilman E.R."/>
            <person name="Heiman D."/>
            <person name="Hepburn T."/>
            <person name="Howarth C."/>
            <person name="Jen D."/>
            <person name="Larson L."/>
            <person name="Mehta T."/>
            <person name="Neiman D."/>
            <person name="Pearson M."/>
            <person name="Roberts A."/>
            <person name="Saif S."/>
            <person name="Shea T."/>
            <person name="Shenoy N."/>
            <person name="Sisk P."/>
            <person name="Stolte C."/>
            <person name="Sykes S."/>
            <person name="Walk T."/>
            <person name="White J."/>
            <person name="Yandava C."/>
            <person name="Haas B."/>
            <person name="Nusbaum C."/>
            <person name="Birren B."/>
        </authorList>
    </citation>
    <scope>NUCLEOTIDE SEQUENCE</scope>
    <source>
        <strain evidence="2">R3-111a-1</strain>
    </source>
</reference>
<dbReference type="GeneID" id="20341018"/>
<evidence type="ECO:0000313" key="3">
    <source>
        <dbReference type="EnsemblFungi" id="EJT80565"/>
    </source>
</evidence>
<feature type="chain" id="PRO_5015094073" description="Phosphoglycerate mutase" evidence="1">
    <location>
        <begin position="19"/>
        <end position="366"/>
    </location>
</feature>
<evidence type="ECO:0008006" key="5">
    <source>
        <dbReference type="Google" id="ProtNLM"/>
    </source>
</evidence>
<dbReference type="VEuPathDB" id="FungiDB:GGTG_00560"/>